<keyword evidence="4 5" id="KW-0539">Nucleus</keyword>
<evidence type="ECO:0000256" key="2">
    <source>
        <dbReference type="ARBA" id="ARBA00006674"/>
    </source>
</evidence>
<dbReference type="InterPro" id="IPR035369">
    <property type="entry name" value="Nrap_D4"/>
</dbReference>
<dbReference type="InterPro" id="IPR035367">
    <property type="entry name" value="Nrap_D2"/>
</dbReference>
<dbReference type="Gene3D" id="1.10.1410.10">
    <property type="match status" value="2"/>
</dbReference>
<feature type="domain" description="Nrap protein" evidence="10">
    <location>
        <begin position="644"/>
        <end position="847"/>
    </location>
</feature>
<accession>A0A137P719</accession>
<name>A0A137P719_CONC2</name>
<dbReference type="GO" id="GO:0032040">
    <property type="term" value="C:small-subunit processome"/>
    <property type="evidence" value="ECO:0007669"/>
    <property type="project" value="TreeGrafter"/>
</dbReference>
<dbReference type="PANTHER" id="PTHR17972:SF0">
    <property type="entry name" value="NUCLEOLAR PROTEIN 6"/>
    <property type="match status" value="1"/>
</dbReference>
<dbReference type="Pfam" id="PF17404">
    <property type="entry name" value="Nrap_D3"/>
    <property type="match status" value="1"/>
</dbReference>
<dbReference type="EMBL" id="KQ964492">
    <property type="protein sequence ID" value="KXN70806.1"/>
    <property type="molecule type" value="Genomic_DNA"/>
</dbReference>
<dbReference type="InterPro" id="IPR035082">
    <property type="entry name" value="Nrap_D1"/>
</dbReference>
<organism evidence="13 14">
    <name type="scientific">Conidiobolus coronatus (strain ATCC 28846 / CBS 209.66 / NRRL 28638)</name>
    <name type="common">Delacroixia coronata</name>
    <dbReference type="NCBI Taxonomy" id="796925"/>
    <lineage>
        <taxon>Eukaryota</taxon>
        <taxon>Fungi</taxon>
        <taxon>Fungi incertae sedis</taxon>
        <taxon>Zoopagomycota</taxon>
        <taxon>Entomophthoromycotina</taxon>
        <taxon>Entomophthoromycetes</taxon>
        <taxon>Entomophthorales</taxon>
        <taxon>Ancylistaceae</taxon>
        <taxon>Conidiobolus</taxon>
    </lineage>
</organism>
<evidence type="ECO:0000259" key="12">
    <source>
        <dbReference type="Pfam" id="PF17407"/>
    </source>
</evidence>
<keyword evidence="3 5" id="KW-0694">RNA-binding</keyword>
<dbReference type="STRING" id="796925.A0A137P719"/>
<keyword evidence="5" id="KW-0690">Ribosome biogenesis</keyword>
<reference evidence="13 14" key="1">
    <citation type="journal article" date="2015" name="Genome Biol. Evol.">
        <title>Phylogenomic analyses indicate that early fungi evolved digesting cell walls of algal ancestors of land plants.</title>
        <authorList>
            <person name="Chang Y."/>
            <person name="Wang S."/>
            <person name="Sekimoto S."/>
            <person name="Aerts A.L."/>
            <person name="Choi C."/>
            <person name="Clum A."/>
            <person name="LaButti K.M."/>
            <person name="Lindquist E.A."/>
            <person name="Yee Ngan C."/>
            <person name="Ohm R.A."/>
            <person name="Salamov A.A."/>
            <person name="Grigoriev I.V."/>
            <person name="Spatafora J.W."/>
            <person name="Berbee M.L."/>
        </authorList>
    </citation>
    <scope>NUCLEOTIDE SEQUENCE [LARGE SCALE GENOMIC DNA]</scope>
    <source>
        <strain evidence="13 14">NRRL 28638</strain>
    </source>
</reference>
<feature type="compositionally biased region" description="Acidic residues" evidence="6">
    <location>
        <begin position="67"/>
        <end position="77"/>
    </location>
</feature>
<comment type="subcellular location">
    <subcellularLocation>
        <location evidence="1 5">Nucleus</location>
        <location evidence="1 5">Nucleolus</location>
    </subcellularLocation>
</comment>
<evidence type="ECO:0000259" key="9">
    <source>
        <dbReference type="Pfam" id="PF17404"/>
    </source>
</evidence>
<evidence type="ECO:0000313" key="13">
    <source>
        <dbReference type="EMBL" id="KXN70806.1"/>
    </source>
</evidence>
<evidence type="ECO:0000259" key="10">
    <source>
        <dbReference type="Pfam" id="PF17405"/>
    </source>
</evidence>
<sequence>MVSKRGRTQSVQVKNNKAKALKTSSKKTAPPAKQYSSGESESDDNDEYFDEDDEEDLMQNAYTSNGVEDEEEDDDSDAQELIEMDESLDMFHSNLFKLEIEELLKEIKVEDKKSKQMHDILNKFKSMIDNLKDQTPVSISQAKKEFSKSTITIPYPSPEPSTDANYQLAFLKPTNITVIGGFPLGLTPYQLSQDSKPSLYVDLSIQLPSELFQAKDFVNYRYFYKKAYYLACLAKQLSNAKSDLKFDLSYEFLHQSDLSPILLIKFNVKSSVRFYIRLFPTINHDTFKLARFSPSKHNIRLYSQEEQETGPATPYYNTSLARDTLLVPHATFLHQFTSSSPDFATAVQLGKIWLQQRSIGKGGLIGKGFNGFVFSMILAHLLRPSSAGGVLSRGFSSFQLFRGTVDYLAQLDISKDPIVIGRSQDQVNFSLESFTSVFPVVILDPTGTINLVPHLSLNDWKLIQSEFKHTSNLLSDKKVDHFSNIFLTDLAKNPLSRFDHVVKLKDLTLPQERISPSEAIEFISSSFLLQTKLVPELLKQGLTDLLNPQNSTRLTDRGPSPQETELAEEFRNLWGDKAELRRFQDGAIVESVVWKADHMKERREIVPNMIKYLAKRHFKATHHSIVYWGNQLTKFIDLNQKSHRGKREHKLSTKGFQPFVDQMDGLIKVMKKLTTVPLDIVSSTGLSTAYKNTSVFYPTSSNLSELAQMPETCRFVHGHDVNFELELSSDWPDDLVAIQRLKSAFYINIASELNEMGGSYNCKVIHQHINRNLPEISVSSYLAVWTSTGYLFRCYIYHPKELELLQTGVKDSKMSRLELEQFDKALKLYKSRFVYQPFLSARIHSLCLKHTSLSTLIRIAKRWISSHYLSEYINDEIVELLCSYIFVHQGSLSDPHSATTAFYRFLHLISQFDFKSNPLIIDFDQDMSIKFRQDSEEKFNSKYIQGTHQHPGICIITKIDEEGTCYLTQPIPKPIIFRLKKLAQAGLNCLKSISDQIETKNCDKLVETIFTTSTEGYDFILELNIEHLTRYFESYNLDPELVEASVIKSDQIEPIDPHSTGFDPVAMYLTALKNTYKDQVLFFNDPYGGNKIAGLFNPHYFSHPVSLKVNLGFNFSVHESNSSQVNGNREAVLGEIVRMGEGLIKQVHNVSN</sequence>
<dbReference type="GO" id="GO:0034456">
    <property type="term" value="C:UTP-C complex"/>
    <property type="evidence" value="ECO:0007669"/>
    <property type="project" value="TreeGrafter"/>
</dbReference>
<dbReference type="Gene3D" id="3.30.70.3030">
    <property type="match status" value="1"/>
</dbReference>
<dbReference type="Pfam" id="PF03813">
    <property type="entry name" value="Nrap"/>
    <property type="match status" value="1"/>
</dbReference>
<dbReference type="GO" id="GO:0032545">
    <property type="term" value="C:CURI complex"/>
    <property type="evidence" value="ECO:0007669"/>
    <property type="project" value="TreeGrafter"/>
</dbReference>
<feature type="region of interest" description="Disordered" evidence="6">
    <location>
        <begin position="1"/>
        <end position="77"/>
    </location>
</feature>
<evidence type="ECO:0000256" key="1">
    <source>
        <dbReference type="ARBA" id="ARBA00004604"/>
    </source>
</evidence>
<dbReference type="InterPro" id="IPR035370">
    <property type="entry name" value="Nrap_D5"/>
</dbReference>
<feature type="domain" description="Nrap protein" evidence="9">
    <location>
        <begin position="545"/>
        <end position="619"/>
    </location>
</feature>
<keyword evidence="14" id="KW-1185">Reference proteome</keyword>
<evidence type="ECO:0000256" key="4">
    <source>
        <dbReference type="ARBA" id="ARBA00023242"/>
    </source>
</evidence>
<protein>
    <recommendedName>
        <fullName evidence="5">U3 small nucleolar RNA-associated protein 22</fullName>
    </recommendedName>
</protein>
<dbReference type="OMA" id="DERAHIP"/>
<dbReference type="AlphaFoldDB" id="A0A137P719"/>
<dbReference type="GO" id="GO:0006409">
    <property type="term" value="P:tRNA export from nucleus"/>
    <property type="evidence" value="ECO:0007669"/>
    <property type="project" value="TreeGrafter"/>
</dbReference>
<dbReference type="Pfam" id="PF17406">
    <property type="entry name" value="Nrap_D5"/>
    <property type="match status" value="1"/>
</dbReference>
<feature type="compositionally biased region" description="Acidic residues" evidence="6">
    <location>
        <begin position="40"/>
        <end position="57"/>
    </location>
</feature>
<keyword evidence="5" id="KW-0687">Ribonucleoprotein</keyword>
<gene>
    <name evidence="13" type="ORF">CONCODRAFT_78665</name>
</gene>
<dbReference type="Pfam" id="PF17403">
    <property type="entry name" value="Nrap_D2"/>
    <property type="match status" value="1"/>
</dbReference>
<evidence type="ECO:0000259" key="8">
    <source>
        <dbReference type="Pfam" id="PF17403"/>
    </source>
</evidence>
<keyword evidence="5" id="KW-0698">rRNA processing</keyword>
<feature type="domain" description="Nrap protein" evidence="8">
    <location>
        <begin position="343"/>
        <end position="488"/>
    </location>
</feature>
<proteinExistence type="inferred from homology"/>
<dbReference type="Proteomes" id="UP000070444">
    <property type="component" value="Unassembled WGS sequence"/>
</dbReference>
<dbReference type="InterPro" id="IPR005554">
    <property type="entry name" value="NOL6/Upt22"/>
</dbReference>
<evidence type="ECO:0000259" key="7">
    <source>
        <dbReference type="Pfam" id="PF03813"/>
    </source>
</evidence>
<evidence type="ECO:0000256" key="6">
    <source>
        <dbReference type="SAM" id="MobiDB-lite"/>
    </source>
</evidence>
<dbReference type="OrthoDB" id="10251401at2759"/>
<dbReference type="GO" id="GO:0003723">
    <property type="term" value="F:RNA binding"/>
    <property type="evidence" value="ECO:0007669"/>
    <property type="project" value="UniProtKB-KW"/>
</dbReference>
<dbReference type="Pfam" id="PF17407">
    <property type="entry name" value="Nrap_D6"/>
    <property type="match status" value="1"/>
</dbReference>
<dbReference type="InterPro" id="IPR035368">
    <property type="entry name" value="Nrap_D3"/>
</dbReference>
<evidence type="ECO:0000259" key="11">
    <source>
        <dbReference type="Pfam" id="PF17406"/>
    </source>
</evidence>
<comment type="similarity">
    <text evidence="2 5">Belongs to the NRAP family.</text>
</comment>
<dbReference type="GO" id="GO:0006364">
    <property type="term" value="P:rRNA processing"/>
    <property type="evidence" value="ECO:0007669"/>
    <property type="project" value="UniProtKB-KW"/>
</dbReference>
<feature type="domain" description="Nrap protein" evidence="7">
    <location>
        <begin position="201"/>
        <end position="338"/>
    </location>
</feature>
<dbReference type="InterPro" id="IPR035371">
    <property type="entry name" value="Nrap_D6"/>
</dbReference>
<evidence type="ECO:0000256" key="5">
    <source>
        <dbReference type="RuleBase" id="RU364032"/>
    </source>
</evidence>
<dbReference type="PANTHER" id="PTHR17972">
    <property type="entry name" value="NUCLEOLAR RNA-ASSOCIATED PROTEIN"/>
    <property type="match status" value="1"/>
</dbReference>
<feature type="domain" description="Nrap protein" evidence="11">
    <location>
        <begin position="850"/>
        <end position="1010"/>
    </location>
</feature>
<feature type="domain" description="Nrap protein" evidence="12">
    <location>
        <begin position="1015"/>
        <end position="1147"/>
    </location>
</feature>
<evidence type="ECO:0000256" key="3">
    <source>
        <dbReference type="ARBA" id="ARBA00022884"/>
    </source>
</evidence>
<evidence type="ECO:0000313" key="14">
    <source>
        <dbReference type="Proteomes" id="UP000070444"/>
    </source>
</evidence>
<dbReference type="Pfam" id="PF17405">
    <property type="entry name" value="Nrap_D4"/>
    <property type="match status" value="1"/>
</dbReference>